<gene>
    <name evidence="1" type="ORF">L2E82_20045</name>
</gene>
<accession>A0ACB9DT02</accession>
<evidence type="ECO:0000313" key="1">
    <source>
        <dbReference type="EMBL" id="KAI3749433.1"/>
    </source>
</evidence>
<comment type="caution">
    <text evidence="1">The sequence shown here is derived from an EMBL/GenBank/DDBJ whole genome shotgun (WGS) entry which is preliminary data.</text>
</comment>
<organism evidence="1 2">
    <name type="scientific">Cichorium intybus</name>
    <name type="common">Chicory</name>
    <dbReference type="NCBI Taxonomy" id="13427"/>
    <lineage>
        <taxon>Eukaryota</taxon>
        <taxon>Viridiplantae</taxon>
        <taxon>Streptophyta</taxon>
        <taxon>Embryophyta</taxon>
        <taxon>Tracheophyta</taxon>
        <taxon>Spermatophyta</taxon>
        <taxon>Magnoliopsida</taxon>
        <taxon>eudicotyledons</taxon>
        <taxon>Gunneridae</taxon>
        <taxon>Pentapetalae</taxon>
        <taxon>asterids</taxon>
        <taxon>campanulids</taxon>
        <taxon>Asterales</taxon>
        <taxon>Asteraceae</taxon>
        <taxon>Cichorioideae</taxon>
        <taxon>Cichorieae</taxon>
        <taxon>Cichoriinae</taxon>
        <taxon>Cichorium</taxon>
    </lineage>
</organism>
<reference evidence="2" key="1">
    <citation type="journal article" date="2022" name="Mol. Ecol. Resour.">
        <title>The genomes of chicory, endive, great burdock and yacon provide insights into Asteraceae palaeo-polyploidization history and plant inulin production.</title>
        <authorList>
            <person name="Fan W."/>
            <person name="Wang S."/>
            <person name="Wang H."/>
            <person name="Wang A."/>
            <person name="Jiang F."/>
            <person name="Liu H."/>
            <person name="Zhao H."/>
            <person name="Xu D."/>
            <person name="Zhang Y."/>
        </authorList>
    </citation>
    <scope>NUCLEOTIDE SEQUENCE [LARGE SCALE GENOMIC DNA]</scope>
    <source>
        <strain evidence="2">cv. Punajuju</strain>
    </source>
</reference>
<keyword evidence="2" id="KW-1185">Reference proteome</keyword>
<protein>
    <submittedName>
        <fullName evidence="1">Uncharacterized protein</fullName>
    </submittedName>
</protein>
<evidence type="ECO:0000313" key="2">
    <source>
        <dbReference type="Proteomes" id="UP001055811"/>
    </source>
</evidence>
<proteinExistence type="predicted"/>
<reference evidence="1 2" key="2">
    <citation type="journal article" date="2022" name="Mol. Ecol. Resour.">
        <title>The genomes of chicory, endive, great burdock and yacon provide insights into Asteraceae paleo-polyploidization history and plant inulin production.</title>
        <authorList>
            <person name="Fan W."/>
            <person name="Wang S."/>
            <person name="Wang H."/>
            <person name="Wang A."/>
            <person name="Jiang F."/>
            <person name="Liu H."/>
            <person name="Zhao H."/>
            <person name="Xu D."/>
            <person name="Zhang Y."/>
        </authorList>
    </citation>
    <scope>NUCLEOTIDE SEQUENCE [LARGE SCALE GENOMIC DNA]</scope>
    <source>
        <strain evidence="2">cv. Punajuju</strain>
        <tissue evidence="1">Leaves</tissue>
    </source>
</reference>
<dbReference type="Proteomes" id="UP001055811">
    <property type="component" value="Linkage Group LG04"/>
</dbReference>
<name>A0ACB9DT02_CICIN</name>
<sequence>MMVLHMVTSGVQPFSHMAWNNLIAMLIFPDLVRELMKMAYVNLSGLCLDVMTSFQNAFAAQTMRLPRVCTDIRRVKVFGKLLGQDRDRILFACAAAYLFTTVP</sequence>
<dbReference type="EMBL" id="CM042012">
    <property type="protein sequence ID" value="KAI3749433.1"/>
    <property type="molecule type" value="Genomic_DNA"/>
</dbReference>